<name>A0A0V0V8Q7_9BILA</name>
<evidence type="ECO:0000313" key="2">
    <source>
        <dbReference type="Proteomes" id="UP000054783"/>
    </source>
</evidence>
<evidence type="ECO:0000313" key="1">
    <source>
        <dbReference type="EMBL" id="KRX59903.1"/>
    </source>
</evidence>
<dbReference type="EMBL" id="JYDQ01006163">
    <property type="protein sequence ID" value="KRX59903.1"/>
    <property type="molecule type" value="Genomic_DNA"/>
</dbReference>
<sequence length="37" mass="3999">LARSSVENHCAPDNASNVSSIRGRGCASFWVTLFSCR</sequence>
<dbReference type="OrthoDB" id="5912235at2759"/>
<dbReference type="AlphaFoldDB" id="A0A0V0V8Q7"/>
<comment type="caution">
    <text evidence="1">The sequence shown here is derived from an EMBL/GenBank/DDBJ whole genome shotgun (WGS) entry which is preliminary data.</text>
</comment>
<reference evidence="1 2" key="1">
    <citation type="submission" date="2015-01" db="EMBL/GenBank/DDBJ databases">
        <title>Evolution of Trichinella species and genotypes.</title>
        <authorList>
            <person name="Korhonen P.K."/>
            <person name="Edoardo P."/>
            <person name="Giuseppe L.R."/>
            <person name="Gasser R.B."/>
        </authorList>
    </citation>
    <scope>NUCLEOTIDE SEQUENCE [LARGE SCALE GENOMIC DNA]</scope>
    <source>
        <strain evidence="1">ISS2496</strain>
    </source>
</reference>
<proteinExistence type="predicted"/>
<accession>A0A0V0V8Q7</accession>
<keyword evidence="2" id="KW-1185">Reference proteome</keyword>
<feature type="non-terminal residue" evidence="1">
    <location>
        <position position="1"/>
    </location>
</feature>
<protein>
    <submittedName>
        <fullName evidence="1">Uncharacterized protein</fullName>
    </submittedName>
</protein>
<dbReference type="Proteomes" id="UP000054783">
    <property type="component" value="Unassembled WGS sequence"/>
</dbReference>
<organism evidence="1 2">
    <name type="scientific">Trichinella patagoniensis</name>
    <dbReference type="NCBI Taxonomy" id="990121"/>
    <lineage>
        <taxon>Eukaryota</taxon>
        <taxon>Metazoa</taxon>
        <taxon>Ecdysozoa</taxon>
        <taxon>Nematoda</taxon>
        <taxon>Enoplea</taxon>
        <taxon>Dorylaimia</taxon>
        <taxon>Trichinellida</taxon>
        <taxon>Trichinellidae</taxon>
        <taxon>Trichinella</taxon>
    </lineage>
</organism>
<gene>
    <name evidence="1" type="ORF">T12_11292</name>
</gene>